<dbReference type="EMBL" id="JACXVP010000006">
    <property type="protein sequence ID" value="KAG5600939.1"/>
    <property type="molecule type" value="Genomic_DNA"/>
</dbReference>
<feature type="region of interest" description="Disordered" evidence="1">
    <location>
        <begin position="1"/>
        <end position="20"/>
    </location>
</feature>
<name>A0A9J5YJL9_SOLCO</name>
<accession>A0A9J5YJL9</accession>
<comment type="caution">
    <text evidence="2">The sequence shown here is derived from an EMBL/GenBank/DDBJ whole genome shotgun (WGS) entry which is preliminary data.</text>
</comment>
<keyword evidence="3" id="KW-1185">Reference proteome</keyword>
<dbReference type="OrthoDB" id="1751483at2759"/>
<evidence type="ECO:0000313" key="3">
    <source>
        <dbReference type="Proteomes" id="UP000824120"/>
    </source>
</evidence>
<evidence type="ECO:0008006" key="4">
    <source>
        <dbReference type="Google" id="ProtNLM"/>
    </source>
</evidence>
<evidence type="ECO:0000313" key="2">
    <source>
        <dbReference type="EMBL" id="KAG5600939.1"/>
    </source>
</evidence>
<evidence type="ECO:0000256" key="1">
    <source>
        <dbReference type="SAM" id="MobiDB-lite"/>
    </source>
</evidence>
<organism evidence="2 3">
    <name type="scientific">Solanum commersonii</name>
    <name type="common">Commerson's wild potato</name>
    <name type="synonym">Commerson's nightshade</name>
    <dbReference type="NCBI Taxonomy" id="4109"/>
    <lineage>
        <taxon>Eukaryota</taxon>
        <taxon>Viridiplantae</taxon>
        <taxon>Streptophyta</taxon>
        <taxon>Embryophyta</taxon>
        <taxon>Tracheophyta</taxon>
        <taxon>Spermatophyta</taxon>
        <taxon>Magnoliopsida</taxon>
        <taxon>eudicotyledons</taxon>
        <taxon>Gunneridae</taxon>
        <taxon>Pentapetalae</taxon>
        <taxon>asterids</taxon>
        <taxon>lamiids</taxon>
        <taxon>Solanales</taxon>
        <taxon>Solanaceae</taxon>
        <taxon>Solanoideae</taxon>
        <taxon>Solaneae</taxon>
        <taxon>Solanum</taxon>
    </lineage>
</organism>
<sequence>MLVKSLIDHRDRNTGPRDHDDQDAIAIAIKEGFSKVLKETEQADLKERSLSVIFMRVTNSVLKEIAKEKYAATTWKKLEDLYSKKPMTNRLYLEKGYTISNVDIKIEIEDQNLIVLCSLPPSYDTFADTLIYGKDNISLDDVSNALTSKELEKNFPDRRTEGEEHNTDLNRKRFNARSKSRDRKQNYYECREQGEKGEAKVDYSTNIVDNGNNSDDIDFVGEVFAVSSNHRKNSWVLNSGDDNSLEEEGIGKINLRMFDGIIRNIEFWQFPLMKVISCLFRLWMIKGKLHSGLCYLQASEVEGEAIVASGKSDMNQSQLLLLRLGHMSDKGLSLLNKWNLLDDYINRALYFCEHCVFAETNHGVSDCIELEVESLLAHPNSSTVEEMQDINQDDNDDAPIQQQSYSIAIGRKKRVINQRKRFANVVTENLFRYENFKEFALSVAETIDVHGPNSYKEAISSSKVDRWVGAMGEKIESLQKNQTWKLGSVPRGQKALPRLDLCELYLVSPLEGWE</sequence>
<proteinExistence type="predicted"/>
<gene>
    <name evidence="2" type="ORF">H5410_032309</name>
</gene>
<dbReference type="Proteomes" id="UP000824120">
    <property type="component" value="Chromosome 6"/>
</dbReference>
<reference evidence="2 3" key="1">
    <citation type="submission" date="2020-09" db="EMBL/GenBank/DDBJ databases">
        <title>De no assembly of potato wild relative species, Solanum commersonii.</title>
        <authorList>
            <person name="Cho K."/>
        </authorList>
    </citation>
    <scope>NUCLEOTIDE SEQUENCE [LARGE SCALE GENOMIC DNA]</scope>
    <source>
        <strain evidence="2">LZ3.2</strain>
        <tissue evidence="2">Leaf</tissue>
    </source>
</reference>
<feature type="compositionally biased region" description="Basic and acidic residues" evidence="1">
    <location>
        <begin position="153"/>
        <end position="171"/>
    </location>
</feature>
<feature type="region of interest" description="Disordered" evidence="1">
    <location>
        <begin position="153"/>
        <end position="191"/>
    </location>
</feature>
<protein>
    <recommendedName>
        <fullName evidence="4">Retrovirus-related Pol polyprotein from transposon TNT 1-94</fullName>
    </recommendedName>
</protein>
<dbReference type="AlphaFoldDB" id="A0A9J5YJL9"/>
<feature type="compositionally biased region" description="Basic residues" evidence="1">
    <location>
        <begin position="172"/>
        <end position="182"/>
    </location>
</feature>